<organism evidence="2 3">
    <name type="scientific">Nonomuraea marmarensis</name>
    <dbReference type="NCBI Taxonomy" id="3351344"/>
    <lineage>
        <taxon>Bacteria</taxon>
        <taxon>Bacillati</taxon>
        <taxon>Actinomycetota</taxon>
        <taxon>Actinomycetes</taxon>
        <taxon>Streptosporangiales</taxon>
        <taxon>Streptosporangiaceae</taxon>
        <taxon>Nonomuraea</taxon>
    </lineage>
</organism>
<dbReference type="EMBL" id="JBICRM010000023">
    <property type="protein sequence ID" value="MFG1707795.1"/>
    <property type="molecule type" value="Genomic_DNA"/>
</dbReference>
<evidence type="ECO:0000313" key="2">
    <source>
        <dbReference type="EMBL" id="MFG1707795.1"/>
    </source>
</evidence>
<keyword evidence="3" id="KW-1185">Reference proteome</keyword>
<reference evidence="2 3" key="1">
    <citation type="submission" date="2024-10" db="EMBL/GenBank/DDBJ databases">
        <authorList>
            <person name="Topkara A.R."/>
            <person name="Saygin H."/>
        </authorList>
    </citation>
    <scope>NUCLEOTIDE SEQUENCE [LARGE SCALE GENOMIC DNA]</scope>
    <source>
        <strain evidence="2 3">M3C6</strain>
    </source>
</reference>
<keyword evidence="1" id="KW-0472">Membrane</keyword>
<comment type="caution">
    <text evidence="2">The sequence shown here is derived from an EMBL/GenBank/DDBJ whole genome shotgun (WGS) entry which is preliminary data.</text>
</comment>
<protein>
    <recommendedName>
        <fullName evidence="4">DoxX protein</fullName>
    </recommendedName>
</protein>
<dbReference type="RefSeq" id="WP_393171758.1">
    <property type="nucleotide sequence ID" value="NZ_JBICRM010000023.1"/>
</dbReference>
<dbReference type="Proteomes" id="UP001603978">
    <property type="component" value="Unassembled WGS sequence"/>
</dbReference>
<sequence>MTKNRRDYARYTLAAIRLFNGAAALLAPRVMLRRLGTDPDLNPAAIYALRLFGIRTVLIGLDLLRLEGDDLEQALRTGVLIHTSDALTAASAGVHRRLPAQAAAMATAISSLNILLALAALPGKPPDKPA</sequence>
<gene>
    <name evidence="2" type="ORF">ACFLIM_31775</name>
</gene>
<proteinExistence type="predicted"/>
<keyword evidence="1" id="KW-1133">Transmembrane helix</keyword>
<feature type="transmembrane region" description="Helical" evidence="1">
    <location>
        <begin position="12"/>
        <end position="32"/>
    </location>
</feature>
<accession>A0ABW7AK97</accession>
<keyword evidence="1" id="KW-0812">Transmembrane</keyword>
<name>A0ABW7AK97_9ACTN</name>
<evidence type="ECO:0008006" key="4">
    <source>
        <dbReference type="Google" id="ProtNLM"/>
    </source>
</evidence>
<evidence type="ECO:0000256" key="1">
    <source>
        <dbReference type="SAM" id="Phobius"/>
    </source>
</evidence>
<evidence type="ECO:0000313" key="3">
    <source>
        <dbReference type="Proteomes" id="UP001603978"/>
    </source>
</evidence>